<feature type="region of interest" description="Disordered" evidence="1">
    <location>
        <begin position="1118"/>
        <end position="1140"/>
    </location>
</feature>
<feature type="transmembrane region" description="Helical" evidence="2">
    <location>
        <begin position="169"/>
        <end position="200"/>
    </location>
</feature>
<proteinExistence type="predicted"/>
<feature type="compositionally biased region" description="Polar residues" evidence="1">
    <location>
        <begin position="958"/>
        <end position="971"/>
    </location>
</feature>
<feature type="compositionally biased region" description="Polar residues" evidence="1">
    <location>
        <begin position="553"/>
        <end position="582"/>
    </location>
</feature>
<feature type="compositionally biased region" description="Polar residues" evidence="1">
    <location>
        <begin position="1050"/>
        <end position="1068"/>
    </location>
</feature>
<feature type="transmembrane region" description="Helical" evidence="2">
    <location>
        <begin position="269"/>
        <end position="292"/>
    </location>
</feature>
<feature type="compositionally biased region" description="Polar residues" evidence="1">
    <location>
        <begin position="924"/>
        <end position="942"/>
    </location>
</feature>
<feature type="region of interest" description="Disordered" evidence="1">
    <location>
        <begin position="1"/>
        <end position="141"/>
    </location>
</feature>
<feature type="compositionally biased region" description="Basic and acidic residues" evidence="1">
    <location>
        <begin position="531"/>
        <end position="540"/>
    </location>
</feature>
<evidence type="ECO:0000313" key="4">
    <source>
        <dbReference type="Proteomes" id="UP001642483"/>
    </source>
</evidence>
<evidence type="ECO:0000256" key="1">
    <source>
        <dbReference type="SAM" id="MobiDB-lite"/>
    </source>
</evidence>
<feature type="region of interest" description="Disordered" evidence="1">
    <location>
        <begin position="527"/>
        <end position="607"/>
    </location>
</feature>
<evidence type="ECO:0000313" key="3">
    <source>
        <dbReference type="EMBL" id="CAK8678622.1"/>
    </source>
</evidence>
<feature type="compositionally biased region" description="Low complexity" evidence="1">
    <location>
        <begin position="386"/>
        <end position="400"/>
    </location>
</feature>
<feature type="compositionally biased region" description="Polar residues" evidence="1">
    <location>
        <begin position="1122"/>
        <end position="1136"/>
    </location>
</feature>
<feature type="compositionally biased region" description="Basic residues" evidence="1">
    <location>
        <begin position="37"/>
        <end position="60"/>
    </location>
</feature>
<feature type="compositionally biased region" description="Basic and acidic residues" evidence="1">
    <location>
        <begin position="123"/>
        <end position="136"/>
    </location>
</feature>
<keyword evidence="2" id="KW-0812">Transmembrane</keyword>
<feature type="compositionally biased region" description="Polar residues" evidence="1">
    <location>
        <begin position="65"/>
        <end position="96"/>
    </location>
</feature>
<feature type="region of interest" description="Disordered" evidence="1">
    <location>
        <begin position="452"/>
        <end position="511"/>
    </location>
</feature>
<feature type="compositionally biased region" description="Basic residues" evidence="1">
    <location>
        <begin position="1"/>
        <end position="12"/>
    </location>
</feature>
<feature type="region of interest" description="Disordered" evidence="1">
    <location>
        <begin position="746"/>
        <end position="770"/>
    </location>
</feature>
<feature type="compositionally biased region" description="Polar residues" evidence="1">
    <location>
        <begin position="834"/>
        <end position="848"/>
    </location>
</feature>
<feature type="compositionally biased region" description="Basic and acidic residues" evidence="1">
    <location>
        <begin position="495"/>
        <end position="511"/>
    </location>
</feature>
<feature type="region of interest" description="Disordered" evidence="1">
    <location>
        <begin position="885"/>
        <end position="1096"/>
    </location>
</feature>
<protein>
    <submittedName>
        <fullName evidence="3">Uncharacterized protein</fullName>
    </submittedName>
</protein>
<keyword evidence="2" id="KW-1133">Transmembrane helix</keyword>
<comment type="caution">
    <text evidence="3">The sequence shown here is derived from an EMBL/GenBank/DDBJ whole genome shotgun (WGS) entry which is preliminary data.</text>
</comment>
<feature type="compositionally biased region" description="Polar residues" evidence="1">
    <location>
        <begin position="1074"/>
        <end position="1083"/>
    </location>
</feature>
<dbReference type="EMBL" id="CAWYQH010000057">
    <property type="protein sequence ID" value="CAK8678622.1"/>
    <property type="molecule type" value="Genomic_DNA"/>
</dbReference>
<feature type="compositionally biased region" description="Polar residues" evidence="1">
    <location>
        <begin position="1027"/>
        <end position="1036"/>
    </location>
</feature>
<feature type="region of interest" description="Disordered" evidence="1">
    <location>
        <begin position="362"/>
        <end position="432"/>
    </location>
</feature>
<gene>
    <name evidence="3" type="ORF">CVLEPA_LOCUS8532</name>
</gene>
<feature type="transmembrane region" description="Helical" evidence="2">
    <location>
        <begin position="327"/>
        <end position="349"/>
    </location>
</feature>
<reference evidence="3 4" key="1">
    <citation type="submission" date="2024-02" db="EMBL/GenBank/DDBJ databases">
        <authorList>
            <person name="Daric V."/>
            <person name="Darras S."/>
        </authorList>
    </citation>
    <scope>NUCLEOTIDE SEQUENCE [LARGE SCALE GENOMIC DNA]</scope>
</reference>
<sequence length="1166" mass="130362">MKLTMKKKKKKEVVKEFDPKVKKKVKRKRDASSKSTSKTRGKRKKRGKSSKGLKSGKRNSKGSEKTNTSRTASIESRISGRSTSNASGLSETSSTRDLSEAGVSRGSVGSSERGRSRDRRKTAKESHSTLPPRDESLGSVSFGGSSIIDVDEESFDRPWFKENPSHKPIVYSCCGFCSLGAGSLSTGILYIGFCVGFLVYRVEEFKRSTKERPEFIWNSDAIIYKNLWNIILIGGMAFASLSMLGAIVLLLASCVFGQKEHYKKMRRAVIVWSVLTAIGLVFNIIEAVYITILPYLEFDEFRDQSTDNINSVRYFYNKEIAGNLPKAWALTGIYLIFFVYLVIVLVSYLRLLKYESAPKVGVDPKKGDGKTGSYNDGLSAPPSMQSVLQSSRRSSNSTLRKTLRTPNENRPQVPSRSMGSRTNSQPSLDGGITFTAGGGTYVNWPTFDDTHSQDSALGRSPVDEIHNNDAESLSSSAVYDLPPTNVYDETPVYDQRIDETQPRLPVGDKKNKVEALRQRADAALELTNSFHSDRDRDRDISTLSSGAGLPKSFNFTPVSSSETYSRTSTHRSNSFTSKSNSLKTEKPPSSSAKKKEDDSKPEVDPDSVTKFFKHLGDEQSSSNPLEEMFRLFGGDLCNQHPENCERYLKSYKDVRSKTSNITSMRDQYEFENLGGNALPPLRKQFAMDRNPYKINTASIYSDTTPFPDLPSRAPRAEPLYPPLRPLEYPKLPPRVDPPNLRPFLARHKPLSDAQRPSTRGSGSKFLSDRHRSYQSQYSTLPSAQNIYYDDRCSTCYGDYFYGDYGSYYSYYGYYPPPPSNCPPPVYNSRETTRSKPPSYNPGSSQFSVMSDLRRPSTTSATPTWFPVNVENDYSVYLAEDEHFGSKRSRSLPNLTEPLSGGKSSRANSNFDSGKPMAPEFTLPSPRQTSRLGRSTSWTSSFIQPYERNKSQGRRPSLRSRSSDGIRQSANNYGGYHTGDLRRRTSHNTHLSESPWLDRPSTRNNNISSTSNRPPRLPPRLPSRDSVPTANMGSSCTFFFDDSPHGGRASSRPSQTLSRNPSSTNSHATSFRLPSRQTSKSSNPYPDKHIGLKAPPSSILRTQELSVHGSRALVPVERKISSDRSNQNLQRSKSVRYSANADVKQPTKQVSLQHFTDMLYTKVFLDT</sequence>
<accession>A0ABP0FJN3</accession>
<feature type="region of interest" description="Disordered" evidence="1">
    <location>
        <begin position="825"/>
        <end position="851"/>
    </location>
</feature>
<organism evidence="3 4">
    <name type="scientific">Clavelina lepadiformis</name>
    <name type="common">Light-bulb sea squirt</name>
    <name type="synonym">Ascidia lepadiformis</name>
    <dbReference type="NCBI Taxonomy" id="159417"/>
    <lineage>
        <taxon>Eukaryota</taxon>
        <taxon>Metazoa</taxon>
        <taxon>Chordata</taxon>
        <taxon>Tunicata</taxon>
        <taxon>Ascidiacea</taxon>
        <taxon>Aplousobranchia</taxon>
        <taxon>Clavelinidae</taxon>
        <taxon>Clavelina</taxon>
    </lineage>
</organism>
<feature type="compositionally biased region" description="Low complexity" evidence="1">
    <location>
        <begin position="1001"/>
        <end position="1013"/>
    </location>
</feature>
<feature type="compositionally biased region" description="Polar residues" evidence="1">
    <location>
        <begin position="901"/>
        <end position="911"/>
    </location>
</feature>
<dbReference type="Proteomes" id="UP001642483">
    <property type="component" value="Unassembled WGS sequence"/>
</dbReference>
<name>A0ABP0FJN3_CLALP</name>
<feature type="transmembrane region" description="Helical" evidence="2">
    <location>
        <begin position="227"/>
        <end position="257"/>
    </location>
</feature>
<keyword evidence="4" id="KW-1185">Reference proteome</keyword>
<feature type="compositionally biased region" description="Basic and acidic residues" evidence="1">
    <location>
        <begin position="593"/>
        <end position="603"/>
    </location>
</feature>
<feature type="compositionally biased region" description="Low complexity" evidence="1">
    <location>
        <begin position="100"/>
        <end position="111"/>
    </location>
</feature>
<evidence type="ECO:0000256" key="2">
    <source>
        <dbReference type="SAM" id="Phobius"/>
    </source>
</evidence>
<feature type="compositionally biased region" description="Polar residues" evidence="1">
    <location>
        <begin position="406"/>
        <end position="427"/>
    </location>
</feature>
<keyword evidence="2" id="KW-0472">Membrane</keyword>